<organism evidence="2 3">
    <name type="scientific">Pseudolycoriella hygida</name>
    <dbReference type="NCBI Taxonomy" id="35572"/>
    <lineage>
        <taxon>Eukaryota</taxon>
        <taxon>Metazoa</taxon>
        <taxon>Ecdysozoa</taxon>
        <taxon>Arthropoda</taxon>
        <taxon>Hexapoda</taxon>
        <taxon>Insecta</taxon>
        <taxon>Pterygota</taxon>
        <taxon>Neoptera</taxon>
        <taxon>Endopterygota</taxon>
        <taxon>Diptera</taxon>
        <taxon>Nematocera</taxon>
        <taxon>Sciaroidea</taxon>
        <taxon>Sciaridae</taxon>
        <taxon>Pseudolycoriella</taxon>
    </lineage>
</organism>
<feature type="non-terminal residue" evidence="2">
    <location>
        <position position="1"/>
    </location>
</feature>
<evidence type="ECO:0008006" key="4">
    <source>
        <dbReference type="Google" id="ProtNLM"/>
    </source>
</evidence>
<evidence type="ECO:0000313" key="2">
    <source>
        <dbReference type="EMBL" id="KAJ6633733.1"/>
    </source>
</evidence>
<comment type="caution">
    <text evidence="2">The sequence shown here is derived from an EMBL/GenBank/DDBJ whole genome shotgun (WGS) entry which is preliminary data.</text>
</comment>
<accession>A0A9Q0MLV6</accession>
<protein>
    <recommendedName>
        <fullName evidence="4">Glycine-rich protein</fullName>
    </recommendedName>
</protein>
<proteinExistence type="predicted"/>
<name>A0A9Q0MLV6_9DIPT</name>
<feature type="signal peptide" evidence="1">
    <location>
        <begin position="1"/>
        <end position="22"/>
    </location>
</feature>
<evidence type="ECO:0000256" key="1">
    <source>
        <dbReference type="SAM" id="SignalP"/>
    </source>
</evidence>
<feature type="chain" id="PRO_5040441697" description="Glycine-rich protein" evidence="1">
    <location>
        <begin position="23"/>
        <end position="64"/>
    </location>
</feature>
<sequence>MKSTIGILLLFVVLAMVQLSTAKPQYPYNYYPYPNQIGGFNNFGGGGWYNNGFPNRRIYGNGCG</sequence>
<reference evidence="2" key="1">
    <citation type="submission" date="2022-07" db="EMBL/GenBank/DDBJ databases">
        <authorList>
            <person name="Trinca V."/>
            <person name="Uliana J.V.C."/>
            <person name="Torres T.T."/>
            <person name="Ward R.J."/>
            <person name="Monesi N."/>
        </authorList>
    </citation>
    <scope>NUCLEOTIDE SEQUENCE</scope>
    <source>
        <strain evidence="2">HSMRA1968</strain>
        <tissue evidence="2">Whole embryos</tissue>
    </source>
</reference>
<dbReference type="EMBL" id="WJQU01001771">
    <property type="protein sequence ID" value="KAJ6633733.1"/>
    <property type="molecule type" value="Genomic_DNA"/>
</dbReference>
<dbReference type="AlphaFoldDB" id="A0A9Q0MLV6"/>
<evidence type="ECO:0000313" key="3">
    <source>
        <dbReference type="Proteomes" id="UP001151699"/>
    </source>
</evidence>
<keyword evidence="3" id="KW-1185">Reference proteome</keyword>
<gene>
    <name evidence="2" type="ORF">Bhyg_16341</name>
</gene>
<dbReference type="Proteomes" id="UP001151699">
    <property type="component" value="Unassembled WGS sequence"/>
</dbReference>
<keyword evidence="1" id="KW-0732">Signal</keyword>